<dbReference type="RefSeq" id="WP_034441105.1">
    <property type="nucleotide sequence ID" value="NZ_CAXYJJ010000022.1"/>
</dbReference>
<dbReference type="GO" id="GO:0003735">
    <property type="term" value="F:structural constituent of ribosome"/>
    <property type="evidence" value="ECO:0007669"/>
    <property type="project" value="InterPro"/>
</dbReference>
<dbReference type="InterPro" id="IPR034704">
    <property type="entry name" value="Ribosomal_bL28/bL31-like_sf"/>
</dbReference>
<comment type="caution">
    <text evidence="6">The sequence shown here is derived from an EMBL/GenBank/DDBJ whole genome shotgun (WGS) entry which is preliminary data.</text>
</comment>
<dbReference type="PATRIC" id="fig|556287.8.peg.671"/>
<dbReference type="PANTHER" id="PTHR13528:SF2">
    <property type="entry name" value="LARGE RIBOSOMAL SUBUNIT PROTEIN BL28M"/>
    <property type="match status" value="1"/>
</dbReference>
<comment type="similarity">
    <text evidence="1 5">Belongs to the bacterial ribosomal protein bL28 family.</text>
</comment>
<keyword evidence="2 5" id="KW-0689">Ribosomal protein</keyword>
<evidence type="ECO:0000313" key="11">
    <source>
        <dbReference type="Proteomes" id="UP000236895"/>
    </source>
</evidence>
<dbReference type="Proteomes" id="UP000189542">
    <property type="component" value="Unassembled WGS sequence"/>
</dbReference>
<dbReference type="EMBL" id="PKRU02000001">
    <property type="protein sequence ID" value="RPD37860.1"/>
    <property type="molecule type" value="Genomic_DNA"/>
</dbReference>
<dbReference type="InterPro" id="IPR026569">
    <property type="entry name" value="Ribosomal_bL28"/>
</dbReference>
<reference evidence="6 9" key="1">
    <citation type="journal article" date="2015" name="Phytopathology">
        <title>Genomes of Candidatus Liberibacter solanacearum haplotype A from New Zealand and the USA suggest significant genome plasticity in the species.</title>
        <authorList>
            <person name="Thompson S.M."/>
            <person name="Johnson C.P."/>
            <person name="Lu A.Y."/>
            <person name="Frampton R.A."/>
            <person name="Sullivan K.L."/>
            <person name="Fiers M.W."/>
            <person name="Crowhurst R.N."/>
            <person name="Pitman A.R."/>
            <person name="Scott I."/>
            <person name="Gudmestad N.C."/>
            <person name="Smith G.R."/>
        </authorList>
    </citation>
    <scope>NUCLEOTIDE SEQUENCE [LARGE SCALE GENOMIC DNA]</scope>
    <source>
        <strain evidence="6 9">LsoNZ1</strain>
    </source>
</reference>
<evidence type="ECO:0000256" key="2">
    <source>
        <dbReference type="ARBA" id="ARBA00022980"/>
    </source>
</evidence>
<keyword evidence="3 5" id="KW-0687">Ribonucleoprotein</keyword>
<reference evidence="7 10" key="2">
    <citation type="journal article" date="2017" name="PLoS ONE">
        <title>Genomic sequence of 'Candidatus Liberibacter solanacearum' haplotype C and its comparison with haplotype A and B genomes.</title>
        <authorList>
            <person name="Wang J."/>
            <person name="Haapalainen M."/>
            <person name="Schott T."/>
            <person name="Thompson S.M."/>
            <person name="Smith G.R."/>
            <person name="Nissinen A.I."/>
            <person name="Pirhonen M."/>
        </authorList>
    </citation>
    <scope>NUCLEOTIDE SEQUENCE [LARGE SCALE GENOMIC DNA]</scope>
    <source>
        <strain evidence="7 10">FIN111</strain>
    </source>
</reference>
<dbReference type="EMBL" id="LVWB01000012">
    <property type="protein sequence ID" value="ONI58918.1"/>
    <property type="molecule type" value="Genomic_DNA"/>
</dbReference>
<dbReference type="GO" id="GO:0006412">
    <property type="term" value="P:translation"/>
    <property type="evidence" value="ECO:0007669"/>
    <property type="project" value="UniProtKB-UniRule"/>
</dbReference>
<organism evidence="6 9">
    <name type="scientific">Candidatus Liberibacter solanacearum</name>
    <dbReference type="NCBI Taxonomy" id="556287"/>
    <lineage>
        <taxon>Bacteria</taxon>
        <taxon>Pseudomonadati</taxon>
        <taxon>Pseudomonadota</taxon>
        <taxon>Alphaproteobacteria</taxon>
        <taxon>Hyphomicrobiales</taxon>
        <taxon>Rhizobiaceae</taxon>
        <taxon>Liberibacter</taxon>
    </lineage>
</organism>
<keyword evidence="9" id="KW-1185">Reference proteome</keyword>
<dbReference type="OrthoDB" id="9805609at2"/>
<dbReference type="InterPro" id="IPR001383">
    <property type="entry name" value="Ribosomal_bL28_bact-type"/>
</dbReference>
<name>A0A094Z1D2_9HYPH</name>
<evidence type="ECO:0000313" key="10">
    <source>
        <dbReference type="Proteomes" id="UP000189542"/>
    </source>
</evidence>
<evidence type="ECO:0000256" key="5">
    <source>
        <dbReference type="HAMAP-Rule" id="MF_00373"/>
    </source>
</evidence>
<evidence type="ECO:0000313" key="6">
    <source>
        <dbReference type="EMBL" id="KJZ81952.1"/>
    </source>
</evidence>
<dbReference type="SUPFAM" id="SSF143800">
    <property type="entry name" value="L28p-like"/>
    <property type="match status" value="1"/>
</dbReference>
<dbReference type="AlphaFoldDB" id="A0A094Z1D2"/>
<protein>
    <recommendedName>
        <fullName evidence="4 5">Large ribosomal subunit protein bL28</fullName>
    </recommendedName>
</protein>
<sequence length="103" mass="11952">MSRVCELTRKTVMSGNKVSRSNNKTKRRFLPNLCRITLISDIMGQQYQLRISKHALRSVERQGGLDQFLLQSKKENLSDRTRLLRSQIIKKISEKSSEMIAQT</sequence>
<evidence type="ECO:0000256" key="3">
    <source>
        <dbReference type="ARBA" id="ARBA00023274"/>
    </source>
</evidence>
<proteinExistence type="inferred from homology"/>
<dbReference type="GO" id="GO:0022625">
    <property type="term" value="C:cytosolic large ribosomal subunit"/>
    <property type="evidence" value="ECO:0007669"/>
    <property type="project" value="TreeGrafter"/>
</dbReference>
<dbReference type="Gene3D" id="2.30.170.40">
    <property type="entry name" value="Ribosomal protein L28/L24"/>
    <property type="match status" value="1"/>
</dbReference>
<evidence type="ECO:0000256" key="1">
    <source>
        <dbReference type="ARBA" id="ARBA00008760"/>
    </source>
</evidence>
<dbReference type="PANTHER" id="PTHR13528">
    <property type="entry name" value="39S RIBOSOMAL PROTEIN L28, MITOCHONDRIAL"/>
    <property type="match status" value="1"/>
</dbReference>
<dbReference type="InterPro" id="IPR037147">
    <property type="entry name" value="Ribosomal_bL28_sf"/>
</dbReference>
<dbReference type="Pfam" id="PF00830">
    <property type="entry name" value="Ribosomal_L28"/>
    <property type="match status" value="1"/>
</dbReference>
<dbReference type="Proteomes" id="UP000236895">
    <property type="component" value="Unassembled WGS sequence"/>
</dbReference>
<dbReference type="NCBIfam" id="TIGR00009">
    <property type="entry name" value="L28"/>
    <property type="match status" value="1"/>
</dbReference>
<evidence type="ECO:0000256" key="4">
    <source>
        <dbReference type="ARBA" id="ARBA00035174"/>
    </source>
</evidence>
<evidence type="ECO:0000313" key="9">
    <source>
        <dbReference type="Proteomes" id="UP000033731"/>
    </source>
</evidence>
<dbReference type="HAMAP" id="MF_00373">
    <property type="entry name" value="Ribosomal_bL28"/>
    <property type="match status" value="1"/>
</dbReference>
<dbReference type="Proteomes" id="UP000033731">
    <property type="component" value="Unassembled WGS sequence"/>
</dbReference>
<gene>
    <name evidence="5" type="primary">rpmB</name>
    <name evidence="7" type="ORF">AYO25_03700</name>
    <name evidence="8" type="ORF">C0030_000160</name>
    <name evidence="6" type="ORF">DJ66_0682</name>
</gene>
<evidence type="ECO:0000313" key="7">
    <source>
        <dbReference type="EMBL" id="ONI58918.1"/>
    </source>
</evidence>
<evidence type="ECO:0000313" key="8">
    <source>
        <dbReference type="EMBL" id="RPD37860.1"/>
    </source>
</evidence>
<accession>A0A094Z1D2</accession>
<dbReference type="EMBL" id="JMTK01000002">
    <property type="protein sequence ID" value="KJZ81952.1"/>
    <property type="molecule type" value="Genomic_DNA"/>
</dbReference>
<reference evidence="8 11" key="3">
    <citation type="submission" date="2018-11" db="EMBL/GenBank/DDBJ databases">
        <title>Genome Analysis of Haplotype D of Candidatus Liberibacter Solanacearum.</title>
        <authorList>
            <person name="Katsir L."/>
            <person name="Ruan Z."/>
            <person name="Santos Garcia D."/>
            <person name="Piasezky A."/>
            <person name="Jiang J."/>
            <person name="Sela N."/>
            <person name="Freilich S."/>
            <person name="Bahar O."/>
        </authorList>
    </citation>
    <scope>NUCLEOTIDE SEQUENCE [LARGE SCALE GENOMIC DNA]</scope>
    <source>
        <strain evidence="11">haplotype D1</strain>
        <strain evidence="8">ISR100</strain>
    </source>
</reference>